<keyword evidence="5 6" id="KW-0687">Ribonucleoprotein</keyword>
<dbReference type="NCBIfam" id="NF004358">
    <property type="entry name" value="PRK05738.1-1"/>
    <property type="match status" value="1"/>
</dbReference>
<keyword evidence="4 6" id="KW-0689">Ribosomal protein</keyword>
<dbReference type="eggNOG" id="COG0089">
    <property type="taxonomic scope" value="Bacteria"/>
</dbReference>
<evidence type="ECO:0000313" key="7">
    <source>
        <dbReference type="EMBL" id="ENO90657.1"/>
    </source>
</evidence>
<comment type="similarity">
    <text evidence="1 6">Belongs to the universal ribosomal protein uL23 family.</text>
</comment>
<comment type="function">
    <text evidence="6">One of the early assembly proteins it binds 23S rRNA. One of the proteins that surrounds the polypeptide exit tunnel on the outside of the ribosome. Forms the main docking site for trigger factor binding to the ribosome.</text>
</comment>
<evidence type="ECO:0000256" key="2">
    <source>
        <dbReference type="ARBA" id="ARBA00022730"/>
    </source>
</evidence>
<evidence type="ECO:0000256" key="6">
    <source>
        <dbReference type="HAMAP-Rule" id="MF_01369"/>
    </source>
</evidence>
<dbReference type="GO" id="GO:0019843">
    <property type="term" value="F:rRNA binding"/>
    <property type="evidence" value="ECO:0007669"/>
    <property type="project" value="UniProtKB-UniRule"/>
</dbReference>
<dbReference type="NCBIfam" id="NF004359">
    <property type="entry name" value="PRK05738.1-3"/>
    <property type="match status" value="1"/>
</dbReference>
<dbReference type="PANTHER" id="PTHR11620">
    <property type="entry name" value="60S RIBOSOMAL PROTEIN L23A"/>
    <property type="match status" value="1"/>
</dbReference>
<dbReference type="GO" id="GO:0006412">
    <property type="term" value="P:translation"/>
    <property type="evidence" value="ECO:0007669"/>
    <property type="project" value="UniProtKB-UniRule"/>
</dbReference>
<comment type="subunit">
    <text evidence="6">Part of the 50S ribosomal subunit. Contacts protein L29, and trigger factor when it is bound to the ribosome.</text>
</comment>
<keyword evidence="3 6" id="KW-0694">RNA-binding</keyword>
<gene>
    <name evidence="6 7" type="primary">rplW</name>
    <name evidence="7" type="ORF">C666_00485</name>
</gene>
<dbReference type="STRING" id="1123367.GCA_000621305_02089"/>
<dbReference type="HAMAP" id="MF_01369_B">
    <property type="entry name" value="Ribosomal_uL23_B"/>
    <property type="match status" value="1"/>
</dbReference>
<dbReference type="GO" id="GO:0003735">
    <property type="term" value="F:structural constituent of ribosome"/>
    <property type="evidence" value="ECO:0007669"/>
    <property type="project" value="InterPro"/>
</dbReference>
<keyword evidence="8" id="KW-1185">Reference proteome</keyword>
<name>N6Z7T4_THAL4</name>
<dbReference type="RefSeq" id="WP_004332382.1">
    <property type="nucleotide sequence ID" value="NZ_AMXE01000001.1"/>
</dbReference>
<dbReference type="InterPro" id="IPR012677">
    <property type="entry name" value="Nucleotide-bd_a/b_plait_sf"/>
</dbReference>
<dbReference type="Pfam" id="PF00276">
    <property type="entry name" value="Ribosomal_L23"/>
    <property type="match status" value="1"/>
</dbReference>
<accession>N6Z7T4</accession>
<dbReference type="SUPFAM" id="SSF54189">
    <property type="entry name" value="Ribosomal proteins S24e, L23 and L15e"/>
    <property type="match status" value="1"/>
</dbReference>
<protein>
    <recommendedName>
        <fullName evidence="6">Large ribosomal subunit protein uL23</fullName>
    </recommendedName>
</protein>
<keyword evidence="2 6" id="KW-0699">rRNA-binding</keyword>
<evidence type="ECO:0000256" key="1">
    <source>
        <dbReference type="ARBA" id="ARBA00006700"/>
    </source>
</evidence>
<dbReference type="Gene3D" id="3.30.70.330">
    <property type="match status" value="1"/>
</dbReference>
<dbReference type="InterPro" id="IPR013025">
    <property type="entry name" value="Ribosomal_uL23-like"/>
</dbReference>
<evidence type="ECO:0000256" key="5">
    <source>
        <dbReference type="ARBA" id="ARBA00023274"/>
    </source>
</evidence>
<dbReference type="EMBL" id="AMXE01000001">
    <property type="protein sequence ID" value="ENO90657.1"/>
    <property type="molecule type" value="Genomic_DNA"/>
</dbReference>
<proteinExistence type="inferred from homology"/>
<comment type="caution">
    <text evidence="7">The sequence shown here is derived from an EMBL/GenBank/DDBJ whole genome shotgun (WGS) entry which is preliminary data.</text>
</comment>
<dbReference type="FunFam" id="3.30.70.330:FF:000001">
    <property type="entry name" value="50S ribosomal protein L23"/>
    <property type="match status" value="1"/>
</dbReference>
<reference evidence="7 8" key="1">
    <citation type="submission" date="2012-09" db="EMBL/GenBank/DDBJ databases">
        <title>Draft Genome Sequences of 6 Strains from Genus Thauera.</title>
        <authorList>
            <person name="Liu B."/>
            <person name="Shapleigh J.P."/>
            <person name="Frostegard A.H."/>
        </authorList>
    </citation>
    <scope>NUCLEOTIDE SEQUENCE [LARGE SCALE GENOMIC DNA]</scope>
    <source>
        <strain evidence="8">47Lol / DSM 12138</strain>
    </source>
</reference>
<dbReference type="GO" id="GO:1990904">
    <property type="term" value="C:ribonucleoprotein complex"/>
    <property type="evidence" value="ECO:0007669"/>
    <property type="project" value="UniProtKB-KW"/>
</dbReference>
<evidence type="ECO:0000256" key="4">
    <source>
        <dbReference type="ARBA" id="ARBA00022980"/>
    </source>
</evidence>
<dbReference type="GO" id="GO:0005840">
    <property type="term" value="C:ribosome"/>
    <property type="evidence" value="ECO:0007669"/>
    <property type="project" value="UniProtKB-KW"/>
</dbReference>
<sequence length="101" mass="11149">MSAISQERLLQVLLAPQISEKATFVADKNEQVVFKVASDATKPEVKAAVEALFKVEVKSVQVLNVKGKAKRFGKTMGRRKDWKKAFVCLKPGQEINFAAGE</sequence>
<evidence type="ECO:0000256" key="3">
    <source>
        <dbReference type="ARBA" id="ARBA00022884"/>
    </source>
</evidence>
<evidence type="ECO:0000313" key="8">
    <source>
        <dbReference type="Proteomes" id="UP000013232"/>
    </source>
</evidence>
<organism evidence="7 8">
    <name type="scientific">Thauera linaloolentis (strain DSM 12138 / JCM 21573 / CCUG 41526 / CIP 105981 / IAM 15112 / NBRC 102519 / 47Lol)</name>
    <dbReference type="NCBI Taxonomy" id="1123367"/>
    <lineage>
        <taxon>Bacteria</taxon>
        <taxon>Pseudomonadati</taxon>
        <taxon>Pseudomonadota</taxon>
        <taxon>Betaproteobacteria</taxon>
        <taxon>Rhodocyclales</taxon>
        <taxon>Zoogloeaceae</taxon>
        <taxon>Thauera</taxon>
    </lineage>
</organism>
<dbReference type="AlphaFoldDB" id="N6Z7T4"/>
<dbReference type="InterPro" id="IPR012678">
    <property type="entry name" value="Ribosomal_uL23/eL15/eS24_sf"/>
</dbReference>
<dbReference type="NCBIfam" id="NF004363">
    <property type="entry name" value="PRK05738.2-4"/>
    <property type="match status" value="1"/>
</dbReference>
<dbReference type="OrthoDB" id="9793353at2"/>
<dbReference type="Proteomes" id="UP000013232">
    <property type="component" value="Unassembled WGS sequence"/>
</dbReference>